<dbReference type="Pfam" id="PF20906">
    <property type="entry name" value="S-Me-THD_C"/>
    <property type="match status" value="1"/>
</dbReference>
<dbReference type="SUPFAM" id="SSF160991">
    <property type="entry name" value="CV3147-like"/>
    <property type="match status" value="1"/>
</dbReference>
<protein>
    <submittedName>
        <fullName evidence="3">DUF917 domain-containing protein</fullName>
    </submittedName>
</protein>
<gene>
    <name evidence="3" type="ORF">ACFQ3U_04335</name>
</gene>
<reference evidence="4" key="1">
    <citation type="journal article" date="2019" name="Int. J. Syst. Evol. Microbiol.">
        <title>The Global Catalogue of Microorganisms (GCM) 10K type strain sequencing project: providing services to taxonomists for standard genome sequencing and annotation.</title>
        <authorList>
            <consortium name="The Broad Institute Genomics Platform"/>
            <consortium name="The Broad Institute Genome Sequencing Center for Infectious Disease"/>
            <person name="Wu L."/>
            <person name="Ma J."/>
        </authorList>
    </citation>
    <scope>NUCLEOTIDE SEQUENCE [LARGE SCALE GENOMIC DNA]</scope>
    <source>
        <strain evidence="4">CCUG 50213</strain>
    </source>
</reference>
<dbReference type="RefSeq" id="WP_343957034.1">
    <property type="nucleotide sequence ID" value="NZ_BAAAKZ010000001.1"/>
</dbReference>
<dbReference type="Gene3D" id="2.40.390.10">
    <property type="entry name" value="CV3147-like"/>
    <property type="match status" value="1"/>
</dbReference>
<comment type="caution">
    <text evidence="3">The sequence shown here is derived from an EMBL/GenBank/DDBJ whole genome shotgun (WGS) entry which is preliminary data.</text>
</comment>
<sequence length="400" mass="41323">MKTAAHGSAPLQTITEADIDDIAIGAAVLGTGGGGDPHVGSLHAKRAIRLHGDVPVLRVDELDPEGLVVPVGMIGAPSVSIERIAGAEELGRALDLLEQGTGKRVAAIMPIEIGGGNSLIPIAAAAERGLPIVDGDAMGRAFPEAQMVTFHLAGYGPGATVLVDAQGNAVLSYPVNGAWSERLARVLTFEMGGSATMIDYAYPGAVARECAIPGTLTMAREIGGMLRSSELRDDERIGAMLDRLGGFRLFDGKVTEIERAVEGGFTRGRAALAGTGADRASQFELSFQNEMLLATRDGEVAAVTPDLIAVLDQATGHPITTETLRYGARVTVVAFPCHPQWRSERGIETAGPGYFGYDVPFTPVETLAARAAALVAPAVPVVPAGSTVSATLAARTEAGA</sequence>
<accession>A0ABW3TKZ8</accession>
<organism evidence="3 4">
    <name type="scientific">Leucobacter albus</name>
    <dbReference type="NCBI Taxonomy" id="272210"/>
    <lineage>
        <taxon>Bacteria</taxon>
        <taxon>Bacillati</taxon>
        <taxon>Actinomycetota</taxon>
        <taxon>Actinomycetes</taxon>
        <taxon>Micrococcales</taxon>
        <taxon>Microbacteriaceae</taxon>
        <taxon>Leucobacter</taxon>
    </lineage>
</organism>
<dbReference type="InterPro" id="IPR024071">
    <property type="entry name" value="S-Me-THD_C_sf"/>
</dbReference>
<keyword evidence="4" id="KW-1185">Reference proteome</keyword>
<dbReference type="InterPro" id="IPR010318">
    <property type="entry name" value="S-Me-THD_N"/>
</dbReference>
<proteinExistence type="predicted"/>
<evidence type="ECO:0000259" key="1">
    <source>
        <dbReference type="Pfam" id="PF06032"/>
    </source>
</evidence>
<feature type="domain" description="S-Me-THD N-terminal" evidence="1">
    <location>
        <begin position="18"/>
        <end position="171"/>
    </location>
</feature>
<evidence type="ECO:0000259" key="2">
    <source>
        <dbReference type="Pfam" id="PF20906"/>
    </source>
</evidence>
<evidence type="ECO:0000313" key="4">
    <source>
        <dbReference type="Proteomes" id="UP001597181"/>
    </source>
</evidence>
<dbReference type="Pfam" id="PF06032">
    <property type="entry name" value="S-Me-THD_N"/>
    <property type="match status" value="1"/>
</dbReference>
<dbReference type="Proteomes" id="UP001597181">
    <property type="component" value="Unassembled WGS sequence"/>
</dbReference>
<dbReference type="EMBL" id="JBHTLY010000002">
    <property type="protein sequence ID" value="MFD1201118.1"/>
    <property type="molecule type" value="Genomic_DNA"/>
</dbReference>
<dbReference type="Gene3D" id="3.40.1610.10">
    <property type="entry name" value="CV3147-like domain"/>
    <property type="match status" value="1"/>
</dbReference>
<evidence type="ECO:0000313" key="3">
    <source>
        <dbReference type="EMBL" id="MFD1201118.1"/>
    </source>
</evidence>
<name>A0ABW3TKZ8_9MICO</name>
<feature type="domain" description="S-Me-THD-like C-terminal" evidence="2">
    <location>
        <begin position="178"/>
        <end position="364"/>
    </location>
</feature>
<dbReference type="InterPro" id="IPR048350">
    <property type="entry name" value="S-Me-THD-like_C"/>
</dbReference>
<dbReference type="InterPro" id="IPR027479">
    <property type="entry name" value="S-Me-THD_N_sf"/>
</dbReference>